<proteinExistence type="inferred from homology"/>
<reference evidence="15 16" key="1">
    <citation type="journal article" date="2019" name="Genome Biol. Evol.">
        <title>The Rhododendron genome and chromosomal organization provide insight into shared whole-genome duplications across the heath family (Ericaceae).</title>
        <authorList>
            <person name="Soza V.L."/>
            <person name="Lindsley D."/>
            <person name="Waalkes A."/>
            <person name="Ramage E."/>
            <person name="Patwardhan R.P."/>
            <person name="Burton J.N."/>
            <person name="Adey A."/>
            <person name="Kumar A."/>
            <person name="Qiu R."/>
            <person name="Shendure J."/>
            <person name="Hall B."/>
        </authorList>
    </citation>
    <scope>NUCLEOTIDE SEQUENCE [LARGE SCALE GENOMIC DNA]</scope>
    <source>
        <strain evidence="15">RSF 1966-606</strain>
    </source>
</reference>
<dbReference type="Gene3D" id="3.90.550.10">
    <property type="entry name" value="Spore Coat Polysaccharide Biosynthesis Protein SpsA, Chain A"/>
    <property type="match status" value="1"/>
</dbReference>
<organism evidence="15 16">
    <name type="scientific">Rhododendron williamsianum</name>
    <dbReference type="NCBI Taxonomy" id="262921"/>
    <lineage>
        <taxon>Eukaryota</taxon>
        <taxon>Viridiplantae</taxon>
        <taxon>Streptophyta</taxon>
        <taxon>Embryophyta</taxon>
        <taxon>Tracheophyta</taxon>
        <taxon>Spermatophyta</taxon>
        <taxon>Magnoliopsida</taxon>
        <taxon>eudicotyledons</taxon>
        <taxon>Gunneridae</taxon>
        <taxon>Pentapetalae</taxon>
        <taxon>asterids</taxon>
        <taxon>Ericales</taxon>
        <taxon>Ericaceae</taxon>
        <taxon>Ericoideae</taxon>
        <taxon>Rhodoreae</taxon>
        <taxon>Rhododendron</taxon>
    </lineage>
</organism>
<dbReference type="GO" id="GO:0005788">
    <property type="term" value="C:endoplasmic reticulum lumen"/>
    <property type="evidence" value="ECO:0007669"/>
    <property type="project" value="UniProtKB-SubCell"/>
</dbReference>
<comment type="similarity">
    <text evidence="4">Belongs to the glycosyltransferase 8 family.</text>
</comment>
<dbReference type="Proteomes" id="UP000428333">
    <property type="component" value="Linkage Group LG12"/>
</dbReference>
<dbReference type="Pfam" id="PF18400">
    <property type="entry name" value="Thioredoxin_12"/>
    <property type="match status" value="1"/>
</dbReference>
<dbReference type="InterPro" id="IPR009448">
    <property type="entry name" value="UDP-g_GGtrans"/>
</dbReference>
<dbReference type="GO" id="GO:0003980">
    <property type="term" value="F:UDP-glucose:glycoprotein glucosyltransferase activity"/>
    <property type="evidence" value="ECO:0007669"/>
    <property type="project" value="InterPro"/>
</dbReference>
<evidence type="ECO:0000256" key="5">
    <source>
        <dbReference type="ARBA" id="ARBA00022679"/>
    </source>
</evidence>
<keyword evidence="16" id="KW-1185">Reference proteome</keyword>
<dbReference type="InterPro" id="IPR040692">
    <property type="entry name" value="UGGT_TRXL_3"/>
</dbReference>
<evidence type="ECO:0008006" key="17">
    <source>
        <dbReference type="Google" id="ProtNLM"/>
    </source>
</evidence>
<dbReference type="Pfam" id="PF06427">
    <property type="entry name" value="UDP-g_GGTase"/>
    <property type="match status" value="1"/>
</dbReference>
<feature type="non-terminal residue" evidence="15">
    <location>
        <position position="1"/>
    </location>
</feature>
<feature type="domain" description="UGGT thioredoxin-like" evidence="10">
    <location>
        <begin position="47"/>
        <end position="269"/>
    </location>
</feature>
<evidence type="ECO:0000256" key="1">
    <source>
        <dbReference type="ARBA" id="ARBA00001913"/>
    </source>
</evidence>
<evidence type="ECO:0000259" key="14">
    <source>
        <dbReference type="Pfam" id="PF18404"/>
    </source>
</evidence>
<dbReference type="InterPro" id="IPR040525">
    <property type="entry name" value="UGGT_TRXL_4"/>
</dbReference>
<dbReference type="Pfam" id="PF18403">
    <property type="entry name" value="Thioredoxin_15"/>
    <property type="match status" value="1"/>
</dbReference>
<feature type="domain" description="Glucosyltransferase 24 catalytic" evidence="14">
    <location>
        <begin position="1500"/>
        <end position="1739"/>
    </location>
</feature>
<dbReference type="Pfam" id="PF18404">
    <property type="entry name" value="Glyco_transf_24"/>
    <property type="match status" value="1"/>
</dbReference>
<dbReference type="GO" id="GO:0036503">
    <property type="term" value="P:ERAD pathway"/>
    <property type="evidence" value="ECO:0007669"/>
    <property type="project" value="TreeGrafter"/>
</dbReference>
<dbReference type="Pfam" id="PF18402">
    <property type="entry name" value="Thioredoxin_14"/>
    <property type="match status" value="1"/>
</dbReference>
<dbReference type="PANTHER" id="PTHR11226">
    <property type="entry name" value="UDP-GLUCOSE GLYCOPROTEIN:GLUCOSYLTRANSFERASE"/>
    <property type="match status" value="1"/>
</dbReference>
<feature type="domain" description="UGGT thioredoxin-like" evidence="11">
    <location>
        <begin position="415"/>
        <end position="531"/>
    </location>
</feature>
<keyword evidence="8" id="KW-0325">Glycoprotein</keyword>
<evidence type="ECO:0000256" key="2">
    <source>
        <dbReference type="ARBA" id="ARBA00004319"/>
    </source>
</evidence>
<dbReference type="SUPFAM" id="SSF53448">
    <property type="entry name" value="Nucleotide-diphospho-sugar transferases"/>
    <property type="match status" value="1"/>
</dbReference>
<comment type="pathway">
    <text evidence="3">Protein modification; protein glycosylation.</text>
</comment>
<evidence type="ECO:0000256" key="6">
    <source>
        <dbReference type="ARBA" id="ARBA00022729"/>
    </source>
</evidence>
<evidence type="ECO:0000256" key="8">
    <source>
        <dbReference type="ARBA" id="ARBA00023180"/>
    </source>
</evidence>
<evidence type="ECO:0000256" key="7">
    <source>
        <dbReference type="ARBA" id="ARBA00022824"/>
    </source>
</evidence>
<dbReference type="GO" id="GO:0018279">
    <property type="term" value="P:protein N-linked glycosylation via asparagine"/>
    <property type="evidence" value="ECO:0007669"/>
    <property type="project" value="TreeGrafter"/>
</dbReference>
<evidence type="ECO:0000259" key="11">
    <source>
        <dbReference type="Pfam" id="PF18401"/>
    </source>
</evidence>
<sequence length="1777" mass="200320">METDFRSGFRVVIAFVVVLSLSGHLALVESRRPKNVQVALQAKWTGTPILLEAGELLSKEWKGLFWEFIEAWLHNEDDVSHTAKDCLRKIVKYGQSLLSEHLASLFEFSLTLRSASPRLVLYRQLAVESLSSFPLYADVISNSVNGGTEKNEITESKKVDPLLVGMNPRSRGGKCCWVDTGGALFFDVAELLTWLHIPKELSGDSFQQPELYAFDHVHIDSSVGSPVAILYGALGTECFRKFHDILVAAAKEGKVKYVVRPVLPSGCQSESGHCAVVGASDPVNLGGYGVELALKNMEYKAMDDSTIKKGYMLDSCDAVNLMFQHCNLVKCLLSFGVTLEDPHTEDLGQEVRGFIFSKILLVVIVKAFVLSLRAVKFYSYNLDCTATLFFVERKPELTSEVMAFRDYLLSSTVSDTLDVWELRDLGHQTAQRIIQASDPLQSMQEVSQNFPSVVSSLSRMKLNESIKEEIISNQRMIPPGKSLMALNGALLNIEDIDLYLLVDMVHREISLADQYQRLKIPPSTVRKLLSTLPPSESSTFRVDFRSTHVHYLNNLELDAMYKRWRSNINEVQFLVVSVDMIISLYENNLPMRFGVILFSTKFIKTVETKGGEIPSASMENHAGVGEDVSSLIIRLFIYIEEQHGAQMAFQFLSSINRLRTESADPEDDPEMHHVEGAFVETLLSKVQSPPQDTLLKLEKELTFNELSQESSMFAFKLGLANLQCCLLMNGLVLDSTEVHLLKSLVDSVFLAYYISRFTSEDALMNAMNDELPRIQEQVYYGHINSHTDVLDKFLLESGVPRYNPQIIADGKVKPKFVSLSRATLRNDFIQNDVSFLHSPETVDDLKPVTHLLVIDVTSKKGINLLREGIRYLIEGSKNARLGMLFNADPNVGFPSLLFVKASEVAAASYSHKRKVLDFLDKMCAFYEHEYKLSSSIVSEGNQAFIDKVCDLADANGLPSKCLRTALSELSVDELREHLNKVGQFLYGQLGLESGSNAVITNGRVSFIWAASDELKYSLIVIRVDNGTFLSHDLRLLESVELKNRIKHIVEVIEEVKWEGIDPDMLTRSHAFLGLAWRVGWLFETGKWNILFILGGIGLSGGNFREEERKRLELLLSNQRSKTIEALTDLRRKVGESLKEYSDRFYNVYNLVESCDQKTAATSFKRSLDRTSDLSKELMLRPPSDMSDLCTLLPDILSLRNILGAPVLQSKFISDIIMSVSSSIATRDRSSESAHFEILNAEYSAVILENENSSIHIDAVIDPLSPSGQKLSSLLKILWKSVQPSMRLVLNPLSSLVDLPLKNYYRYVVPTMDDFSSTDYTVYGPKAFFANMPLSKTLTMNLDVPEPWLVEPVIAVHDLDNILLENLGEQRTLQAVFELEALVLTGHCAEKDHEPPRGLQLILGTESTPHLVDTIVMANLGYWQMKVSPGVWYLQLAPGKSSALYDMKEDGDGNQGLHSSKRITINDLRGKLVHLEVVKKKGKEHEKLLAPSNDENSSHGKKKDVIPHMAQEYGFEYELITYKWPTWLNKQKEKQRIIWAYKILFLDVIFPISLEKVIFVDADQVVRADMGELYDMDIKGRPLAYTPFCDNNKDMDGYRFWRQGFWNEHLRGRPYHISALYVVDLVKFRETAAGDNLRVFYENLSKDPNSLSNLDQASITLKIAALTPTMFQDLPNYAQQTVPIFSLPQEWLWCESWCGNATKSKAKTIDLCNNPMTKEPKLQGARRIVAEWPDLDFEARSFTAKILGEEVDTQERVVSPIETQSSVSDSESEDKSEL</sequence>
<comment type="cofactor">
    <cofactor evidence="1">
        <name>Ca(2+)</name>
        <dbReference type="ChEBI" id="CHEBI:29108"/>
    </cofactor>
</comment>
<evidence type="ECO:0000259" key="10">
    <source>
        <dbReference type="Pfam" id="PF18400"/>
    </source>
</evidence>
<comment type="subcellular location">
    <subcellularLocation>
        <location evidence="2">Endoplasmic reticulum lumen</location>
    </subcellularLocation>
</comment>
<gene>
    <name evidence="15" type="ORF">C3L33_19800</name>
</gene>
<evidence type="ECO:0000256" key="3">
    <source>
        <dbReference type="ARBA" id="ARBA00004922"/>
    </source>
</evidence>
<dbReference type="PANTHER" id="PTHR11226:SF0">
    <property type="entry name" value="UDP-GLUCOSE:GLYCOPROTEIN GLUCOSYLTRANSFERASE"/>
    <property type="match status" value="1"/>
</dbReference>
<evidence type="ECO:0000256" key="9">
    <source>
        <dbReference type="SAM" id="MobiDB-lite"/>
    </source>
</evidence>
<dbReference type="Pfam" id="PF18401">
    <property type="entry name" value="Thioredoxin_13"/>
    <property type="match status" value="1"/>
</dbReference>
<dbReference type="GO" id="GO:0051082">
    <property type="term" value="F:unfolded protein binding"/>
    <property type="evidence" value="ECO:0007669"/>
    <property type="project" value="TreeGrafter"/>
</dbReference>
<protein>
    <recommendedName>
        <fullName evidence="17">UDP-glucose:glycoprotein glucosyltransferase</fullName>
    </recommendedName>
</protein>
<accession>A0A6A4KRU6</accession>
<evidence type="ECO:0000256" key="4">
    <source>
        <dbReference type="ARBA" id="ARBA00006351"/>
    </source>
</evidence>
<evidence type="ECO:0000313" key="16">
    <source>
        <dbReference type="Proteomes" id="UP000428333"/>
    </source>
</evidence>
<feature type="domain" description="UGGT thioredoxin-like" evidence="12">
    <location>
        <begin position="578"/>
        <end position="806"/>
    </location>
</feature>
<evidence type="ECO:0000259" key="13">
    <source>
        <dbReference type="Pfam" id="PF18403"/>
    </source>
</evidence>
<dbReference type="InterPro" id="IPR040497">
    <property type="entry name" value="Glyco_transf_24"/>
</dbReference>
<evidence type="ECO:0000259" key="12">
    <source>
        <dbReference type="Pfam" id="PF18402"/>
    </source>
</evidence>
<keyword evidence="6" id="KW-0732">Signal</keyword>
<dbReference type="UniPathway" id="UPA00378"/>
<evidence type="ECO:0000313" key="15">
    <source>
        <dbReference type="EMBL" id="KAE9448300.1"/>
    </source>
</evidence>
<feature type="region of interest" description="Disordered" evidence="9">
    <location>
        <begin position="1752"/>
        <end position="1777"/>
    </location>
</feature>
<dbReference type="OrthoDB" id="27683at2759"/>
<feature type="domain" description="UDP-glucose:glycoprotein glucosyltransferase thioredoxin-like" evidence="13">
    <location>
        <begin position="823"/>
        <end position="1066"/>
    </location>
</feature>
<comment type="caution">
    <text evidence="15">The sequence shown here is derived from an EMBL/GenBank/DDBJ whole genome shotgun (WGS) entry which is preliminary data.</text>
</comment>
<dbReference type="EMBL" id="QEFC01003437">
    <property type="protein sequence ID" value="KAE9448300.1"/>
    <property type="molecule type" value="Genomic_DNA"/>
</dbReference>
<dbReference type="InterPro" id="IPR029044">
    <property type="entry name" value="Nucleotide-diphossugar_trans"/>
</dbReference>
<dbReference type="InterPro" id="IPR040694">
    <property type="entry name" value="UGGT_TRXL_2"/>
</dbReference>
<feature type="region of interest" description="Disordered" evidence="9">
    <location>
        <begin position="1482"/>
        <end position="1501"/>
    </location>
</feature>
<dbReference type="InterPro" id="IPR040693">
    <property type="entry name" value="UGGT_TRXL_1"/>
</dbReference>
<keyword evidence="5" id="KW-0808">Transferase</keyword>
<name>A0A6A4KRU6_9ERIC</name>
<keyword evidence="7" id="KW-0256">Endoplasmic reticulum</keyword>